<gene>
    <name evidence="2" type="ORF">U5F72_21020</name>
</gene>
<dbReference type="EMBL" id="JAXUAC010000067">
    <property type="protein sequence ID" value="MDZ7514288.1"/>
    <property type="molecule type" value="Genomic_DNA"/>
</dbReference>
<evidence type="ECO:0000313" key="2">
    <source>
        <dbReference type="EMBL" id="MDZ7514288.1"/>
    </source>
</evidence>
<name>A0ABU5MNF9_9GAMM</name>
<feature type="region of interest" description="Disordered" evidence="1">
    <location>
        <begin position="105"/>
        <end position="166"/>
    </location>
</feature>
<protein>
    <submittedName>
        <fullName evidence="2">Uncharacterized protein</fullName>
    </submittedName>
</protein>
<dbReference type="Proteomes" id="UP001290894">
    <property type="component" value="Unassembled WGS sequence"/>
</dbReference>
<sequence>MKAMIPKKWLIATPLAAAIAALPMAYAIWPFDPALTVFGPVNCSTCQLQARIPDNATKAFLNRYRDVVNQQRKGGFEYSIQAGSKVIVCNSTHCATYELTDSYDWNGTNQEPITRPPSSGGGAGGGSGGGSGGTGGANLGGGCHGNCGGSGNGRVTIKPITPIRPK</sequence>
<organism evidence="2 3">
    <name type="scientific">Stenotrophomonas muris</name>
    <dbReference type="NCBI Taxonomy" id="2963283"/>
    <lineage>
        <taxon>Bacteria</taxon>
        <taxon>Pseudomonadati</taxon>
        <taxon>Pseudomonadota</taxon>
        <taxon>Gammaproteobacteria</taxon>
        <taxon>Lysobacterales</taxon>
        <taxon>Lysobacteraceae</taxon>
        <taxon>Stenotrophomonas</taxon>
    </lineage>
</organism>
<dbReference type="RefSeq" id="WP_164077778.1">
    <property type="nucleotide sequence ID" value="NZ_CP196982.1"/>
</dbReference>
<reference evidence="2 3" key="1">
    <citation type="submission" date="2023-12" db="EMBL/GenBank/DDBJ databases">
        <title>'Antibacterial potential of Stenotrophomonas maltophilia cystic fibrosis isolates' (manuscript under preparation).</title>
        <authorList>
            <person name="Crisan C.V."/>
            <person name="Pettis M."/>
            <person name="Goldberg J.B."/>
        </authorList>
    </citation>
    <scope>NUCLEOTIDE SEQUENCE [LARGE SCALE GENOMIC DNA]</scope>
    <source>
        <strain evidence="2 3">CCV155</strain>
    </source>
</reference>
<keyword evidence="3" id="KW-1185">Reference proteome</keyword>
<evidence type="ECO:0000313" key="3">
    <source>
        <dbReference type="Proteomes" id="UP001290894"/>
    </source>
</evidence>
<feature type="compositionally biased region" description="Gly residues" evidence="1">
    <location>
        <begin position="119"/>
        <end position="152"/>
    </location>
</feature>
<comment type="caution">
    <text evidence="2">The sequence shown here is derived from an EMBL/GenBank/DDBJ whole genome shotgun (WGS) entry which is preliminary data.</text>
</comment>
<accession>A0ABU5MNF9</accession>
<evidence type="ECO:0000256" key="1">
    <source>
        <dbReference type="SAM" id="MobiDB-lite"/>
    </source>
</evidence>
<proteinExistence type="predicted"/>